<evidence type="ECO:0000256" key="3">
    <source>
        <dbReference type="PROSITE-ProRule" id="PRU00221"/>
    </source>
</evidence>
<feature type="compositionally biased region" description="Gly residues" evidence="4">
    <location>
        <begin position="55"/>
        <end position="66"/>
    </location>
</feature>
<organism evidence="5 6">
    <name type="scientific">Psilocybe cf. subviscida</name>
    <dbReference type="NCBI Taxonomy" id="2480587"/>
    <lineage>
        <taxon>Eukaryota</taxon>
        <taxon>Fungi</taxon>
        <taxon>Dikarya</taxon>
        <taxon>Basidiomycota</taxon>
        <taxon>Agaricomycotina</taxon>
        <taxon>Agaricomycetes</taxon>
        <taxon>Agaricomycetidae</taxon>
        <taxon>Agaricales</taxon>
        <taxon>Agaricineae</taxon>
        <taxon>Strophariaceae</taxon>
        <taxon>Psilocybe</taxon>
    </lineage>
</organism>
<dbReference type="PANTHER" id="PTHR14107">
    <property type="entry name" value="WD REPEAT PROTEIN"/>
    <property type="match status" value="1"/>
</dbReference>
<dbReference type="GO" id="GO:0051286">
    <property type="term" value="C:cell tip"/>
    <property type="evidence" value="ECO:0007669"/>
    <property type="project" value="TreeGrafter"/>
</dbReference>
<dbReference type="OrthoDB" id="3367at2759"/>
<dbReference type="Pfam" id="PF00400">
    <property type="entry name" value="WD40"/>
    <property type="match status" value="1"/>
</dbReference>
<dbReference type="InterPro" id="IPR001680">
    <property type="entry name" value="WD40_rpt"/>
</dbReference>
<proteinExistence type="predicted"/>
<feature type="repeat" description="WD" evidence="3">
    <location>
        <begin position="407"/>
        <end position="439"/>
    </location>
</feature>
<dbReference type="GO" id="GO:0005634">
    <property type="term" value="C:nucleus"/>
    <property type="evidence" value="ECO:0007669"/>
    <property type="project" value="TreeGrafter"/>
</dbReference>
<evidence type="ECO:0000313" key="5">
    <source>
        <dbReference type="EMBL" id="KAF5331109.1"/>
    </source>
</evidence>
<protein>
    <recommendedName>
        <fullName evidence="7">Anaphase-promoting complex subunit 4 WD40 domain-containing protein</fullName>
    </recommendedName>
</protein>
<dbReference type="GO" id="GO:0045013">
    <property type="term" value="P:carbon catabolite repression of transcription"/>
    <property type="evidence" value="ECO:0007669"/>
    <property type="project" value="TreeGrafter"/>
</dbReference>
<reference evidence="5 6" key="1">
    <citation type="journal article" date="2020" name="ISME J.">
        <title>Uncovering the hidden diversity of litter-decomposition mechanisms in mushroom-forming fungi.</title>
        <authorList>
            <person name="Floudas D."/>
            <person name="Bentzer J."/>
            <person name="Ahren D."/>
            <person name="Johansson T."/>
            <person name="Persson P."/>
            <person name="Tunlid A."/>
        </authorList>
    </citation>
    <scope>NUCLEOTIDE SEQUENCE [LARGE SCALE GENOMIC DNA]</scope>
    <source>
        <strain evidence="5 6">CBS 101986</strain>
    </source>
</reference>
<comment type="caution">
    <text evidence="5">The sequence shown here is derived from an EMBL/GenBank/DDBJ whole genome shotgun (WGS) entry which is preliminary data.</text>
</comment>
<dbReference type="GO" id="GO:0032153">
    <property type="term" value="C:cell division site"/>
    <property type="evidence" value="ECO:0007669"/>
    <property type="project" value="TreeGrafter"/>
</dbReference>
<evidence type="ECO:0008006" key="7">
    <source>
        <dbReference type="Google" id="ProtNLM"/>
    </source>
</evidence>
<feature type="region of interest" description="Disordered" evidence="4">
    <location>
        <begin position="55"/>
        <end position="92"/>
    </location>
</feature>
<dbReference type="SMART" id="SM00320">
    <property type="entry name" value="WD40"/>
    <property type="match status" value="4"/>
</dbReference>
<name>A0A8H5FBU6_9AGAR</name>
<dbReference type="SUPFAM" id="SSF50978">
    <property type="entry name" value="WD40 repeat-like"/>
    <property type="match status" value="1"/>
</dbReference>
<evidence type="ECO:0000256" key="1">
    <source>
        <dbReference type="ARBA" id="ARBA00022574"/>
    </source>
</evidence>
<accession>A0A8H5FBU6</accession>
<keyword evidence="2" id="KW-0677">Repeat</keyword>
<dbReference type="InterPro" id="IPR036322">
    <property type="entry name" value="WD40_repeat_dom_sf"/>
</dbReference>
<gene>
    <name evidence="5" type="ORF">D9619_005953</name>
</gene>
<dbReference type="InterPro" id="IPR015943">
    <property type="entry name" value="WD40/YVTN_repeat-like_dom_sf"/>
</dbReference>
<evidence type="ECO:0000313" key="6">
    <source>
        <dbReference type="Proteomes" id="UP000567179"/>
    </source>
</evidence>
<evidence type="ECO:0000256" key="2">
    <source>
        <dbReference type="ARBA" id="ARBA00022737"/>
    </source>
</evidence>
<feature type="compositionally biased region" description="Basic and acidic residues" evidence="4">
    <location>
        <begin position="67"/>
        <end position="77"/>
    </location>
</feature>
<dbReference type="Proteomes" id="UP000567179">
    <property type="component" value="Unassembled WGS sequence"/>
</dbReference>
<keyword evidence="1 3" id="KW-0853">WD repeat</keyword>
<dbReference type="PROSITE" id="PS50082">
    <property type="entry name" value="WD_REPEATS_2"/>
    <property type="match status" value="1"/>
</dbReference>
<dbReference type="AlphaFoldDB" id="A0A8H5FBU6"/>
<dbReference type="InterPro" id="IPR051362">
    <property type="entry name" value="WD_repeat_creC_regulators"/>
</dbReference>
<sequence length="612" mass="67063">MENDSTFVAPEGVYSVTDDYKPNIQQNIAVSVGPVIFPSKVSSIVIRFPPPKQGGPGLAQLLGGGKSEPKKKERDDGVSLSSSDTADEGDAHDTEHHVLFSGPGGAAKKKAIARPKHNIRTTSSTFISRTQTAEGLAKILQSKQGDVTFLFYNYAKSFVWIEAGSKAKEPLSRITFSAYPTCHDVNTSTATSERLDVIIGFSTGDLIWLGTHPSTHHIIFANPLRSHHLQIRPSEQASEGLVIDPPTTLVANHPATKGSISNSPCTSVRWVPSSSTLFLVSHADGTIIVYDKEREDGTFTPQDPNTAMPDPQFMASTGATTPQEWDPLDNIFVTMPPWHPATGGLGIGKSEKDKEKAARNPVSHWRLSRQGVVDFVFSPDVKYVAAISEDGCLRVIDALAEQLVDCYASYFGALTCVAWSPDGRFILTGGQDDLLTIFSPWEQRVIARCQGHSSFVSSIAFDESRCDGRTYRFGSVAEDNKLILWDFSSGALHRPKFQPTHQQRQSMSSTISLAFKRDRSAQYLPSTTNLPGMDEAPLPRYHPAPSRNEIAFVQPVLVKQLECELLTVIHFLPRSILTATKGAQIKLWIRPLALRVKQSKKASQVDAQDLIL</sequence>
<evidence type="ECO:0000256" key="4">
    <source>
        <dbReference type="SAM" id="MobiDB-lite"/>
    </source>
</evidence>
<dbReference type="PANTHER" id="PTHR14107:SF16">
    <property type="entry name" value="AT02583P"/>
    <property type="match status" value="1"/>
</dbReference>
<keyword evidence="6" id="KW-1185">Reference proteome</keyword>
<dbReference type="EMBL" id="JAACJJ010000001">
    <property type="protein sequence ID" value="KAF5331109.1"/>
    <property type="molecule type" value="Genomic_DNA"/>
</dbReference>
<dbReference type="Gene3D" id="2.130.10.10">
    <property type="entry name" value="YVTN repeat-like/Quinoprotein amine dehydrogenase"/>
    <property type="match status" value="1"/>
</dbReference>